<evidence type="ECO:0000313" key="1">
    <source>
        <dbReference type="EMBL" id="KAJ0088905.1"/>
    </source>
</evidence>
<comment type="caution">
    <text evidence="1">The sequence shown here is derived from an EMBL/GenBank/DDBJ whole genome shotgun (WGS) entry which is preliminary data.</text>
</comment>
<keyword evidence="2" id="KW-1185">Reference proteome</keyword>
<dbReference type="Proteomes" id="UP001164250">
    <property type="component" value="Chromosome 9"/>
</dbReference>
<gene>
    <name evidence="1" type="ORF">Patl1_32871</name>
</gene>
<proteinExistence type="predicted"/>
<organism evidence="1 2">
    <name type="scientific">Pistacia atlantica</name>
    <dbReference type="NCBI Taxonomy" id="434234"/>
    <lineage>
        <taxon>Eukaryota</taxon>
        <taxon>Viridiplantae</taxon>
        <taxon>Streptophyta</taxon>
        <taxon>Embryophyta</taxon>
        <taxon>Tracheophyta</taxon>
        <taxon>Spermatophyta</taxon>
        <taxon>Magnoliopsida</taxon>
        <taxon>eudicotyledons</taxon>
        <taxon>Gunneridae</taxon>
        <taxon>Pentapetalae</taxon>
        <taxon>rosids</taxon>
        <taxon>malvids</taxon>
        <taxon>Sapindales</taxon>
        <taxon>Anacardiaceae</taxon>
        <taxon>Pistacia</taxon>
    </lineage>
</organism>
<evidence type="ECO:0000313" key="2">
    <source>
        <dbReference type="Proteomes" id="UP001164250"/>
    </source>
</evidence>
<dbReference type="EMBL" id="CM047905">
    <property type="protein sequence ID" value="KAJ0088905.1"/>
    <property type="molecule type" value="Genomic_DNA"/>
</dbReference>
<accession>A0ACC1AQP9</accession>
<name>A0ACC1AQP9_9ROSI</name>
<sequence>MFVFAIREPESKSMVYILCAQNLWERSSLDVECLIRELRPDGVVAQVGVQNKVQCEEIELGDKSDDLVPSSLFGVTKGCFVDRIDRKVYENGAGNLVLREIFGIGFNGPFSVAKKPVKEVGLYST</sequence>
<protein>
    <submittedName>
        <fullName evidence="1">Uncharacterized protein</fullName>
    </submittedName>
</protein>
<reference evidence="2" key="1">
    <citation type="journal article" date="2023" name="G3 (Bethesda)">
        <title>Genome assembly and association tests identify interacting loci associated with vigor, precocity, and sex in interspecific pistachio rootstocks.</title>
        <authorList>
            <person name="Palmer W."/>
            <person name="Jacygrad E."/>
            <person name="Sagayaradj S."/>
            <person name="Cavanaugh K."/>
            <person name="Han R."/>
            <person name="Bertier L."/>
            <person name="Beede B."/>
            <person name="Kafkas S."/>
            <person name="Golino D."/>
            <person name="Preece J."/>
            <person name="Michelmore R."/>
        </authorList>
    </citation>
    <scope>NUCLEOTIDE SEQUENCE [LARGE SCALE GENOMIC DNA]</scope>
</reference>